<dbReference type="Pfam" id="PF07835">
    <property type="entry name" value="COX4_pro_2"/>
    <property type="match status" value="1"/>
</dbReference>
<dbReference type="RefSeq" id="WP_008944892.1">
    <property type="nucleotide sequence ID" value="NZ_RBIG01000001.1"/>
</dbReference>
<evidence type="ECO:0000259" key="2">
    <source>
        <dbReference type="Pfam" id="PF07835"/>
    </source>
</evidence>
<name>A0A420WP36_9PROT</name>
<feature type="domain" description="Cytochrome c oxidase subunit IV bacterial aa3 type" evidence="2">
    <location>
        <begin position="9"/>
        <end position="39"/>
    </location>
</feature>
<evidence type="ECO:0000256" key="1">
    <source>
        <dbReference type="SAM" id="Phobius"/>
    </source>
</evidence>
<dbReference type="EMBL" id="RBIG01000001">
    <property type="protein sequence ID" value="RKQ72783.1"/>
    <property type="molecule type" value="Genomic_DNA"/>
</dbReference>
<feature type="transmembrane region" description="Helical" evidence="1">
    <location>
        <begin position="20"/>
        <end position="39"/>
    </location>
</feature>
<sequence>MTMDTETKRHQEIYGGFVKFFTYSTVAVIISLALMAIFLV</sequence>
<keyword evidence="1" id="KW-0472">Membrane</keyword>
<dbReference type="SUPFAM" id="SSF81469">
    <property type="entry name" value="Bacterial aa3 type cytochrome c oxidase subunit IV"/>
    <property type="match status" value="1"/>
</dbReference>
<keyword evidence="1" id="KW-1133">Transmembrane helix</keyword>
<dbReference type="AlphaFoldDB" id="A0A420WP36"/>
<accession>A0A420WP36</accession>
<evidence type="ECO:0000313" key="4">
    <source>
        <dbReference type="Proteomes" id="UP000277424"/>
    </source>
</evidence>
<dbReference type="InterPro" id="IPR012422">
    <property type="entry name" value="Cyt_c_oxidase_su4_bac-aa3"/>
</dbReference>
<evidence type="ECO:0000313" key="3">
    <source>
        <dbReference type="EMBL" id="RKQ72783.1"/>
    </source>
</evidence>
<dbReference type="Gene3D" id="1.20.5.160">
    <property type="entry name" value="Bacterial aa3 type cytochrome c oxidase subunit IV"/>
    <property type="match status" value="1"/>
</dbReference>
<protein>
    <submittedName>
        <fullName evidence="3">Aa3 type cytochrome c oxidase subunit IV</fullName>
    </submittedName>
</protein>
<dbReference type="Proteomes" id="UP000277424">
    <property type="component" value="Unassembled WGS sequence"/>
</dbReference>
<comment type="caution">
    <text evidence="3">The sequence shown here is derived from an EMBL/GenBank/DDBJ whole genome shotgun (WGS) entry which is preliminary data.</text>
</comment>
<organism evidence="3 4">
    <name type="scientific">Oceanibaculum indicum</name>
    <dbReference type="NCBI Taxonomy" id="526216"/>
    <lineage>
        <taxon>Bacteria</taxon>
        <taxon>Pseudomonadati</taxon>
        <taxon>Pseudomonadota</taxon>
        <taxon>Alphaproteobacteria</taxon>
        <taxon>Rhodospirillales</taxon>
        <taxon>Oceanibaculaceae</taxon>
        <taxon>Oceanibaculum</taxon>
    </lineage>
</organism>
<dbReference type="OrthoDB" id="7364571at2"/>
<keyword evidence="1" id="KW-0812">Transmembrane</keyword>
<reference evidence="3 4" key="1">
    <citation type="submission" date="2018-10" db="EMBL/GenBank/DDBJ databases">
        <title>Comparative analysis of microorganisms from saline springs in Andes Mountain Range, Colombia.</title>
        <authorList>
            <person name="Rubin E."/>
        </authorList>
    </citation>
    <scope>NUCLEOTIDE SEQUENCE [LARGE SCALE GENOMIC DNA]</scope>
    <source>
        <strain evidence="3 4">USBA 36</strain>
    </source>
</reference>
<dbReference type="InterPro" id="IPR036596">
    <property type="entry name" value="Cyt-C_aa3_sf"/>
</dbReference>
<gene>
    <name evidence="3" type="ORF">BCL74_0552</name>
</gene>
<proteinExistence type="predicted"/>